<reference evidence="4 5" key="1">
    <citation type="submission" date="2021-07" db="EMBL/GenBank/DDBJ databases">
        <title>Clostridium weizhouense sp. nov., an anaerobic bacterium isolated from activated sludge of Petroleum wastewater.</title>
        <authorList>
            <person name="Li Q."/>
        </authorList>
    </citation>
    <scope>NUCLEOTIDE SEQUENCE [LARGE SCALE GENOMIC DNA]</scope>
    <source>
        <strain evidence="4 5">YB-6</strain>
    </source>
</reference>
<dbReference type="PANTHER" id="PTHR39176">
    <property type="entry name" value="PERIPLASMIC PROTEIN-RELATED"/>
    <property type="match status" value="1"/>
</dbReference>
<feature type="compositionally biased region" description="Basic and acidic residues" evidence="1">
    <location>
        <begin position="74"/>
        <end position="85"/>
    </location>
</feature>
<keyword evidence="5" id="KW-1185">Reference proteome</keyword>
<gene>
    <name evidence="4" type="ORF">KYD98_07855</name>
</gene>
<feature type="chain" id="PRO_5047213048" evidence="2">
    <location>
        <begin position="22"/>
        <end position="210"/>
    </location>
</feature>
<name>A0ABS7AMV9_9CLOT</name>
<feature type="region of interest" description="Disordered" evidence="1">
    <location>
        <begin position="27"/>
        <end position="96"/>
    </location>
</feature>
<dbReference type="RefSeq" id="WP_219779065.1">
    <property type="nucleotide sequence ID" value="NZ_JAHXPT010000005.1"/>
</dbReference>
<protein>
    <submittedName>
        <fullName evidence="4">DUF1311 domain-containing protein</fullName>
    </submittedName>
</protein>
<dbReference type="Gene3D" id="1.20.1270.180">
    <property type="match status" value="1"/>
</dbReference>
<dbReference type="EMBL" id="JAHXPT010000005">
    <property type="protein sequence ID" value="MBW6410004.1"/>
    <property type="molecule type" value="Genomic_DNA"/>
</dbReference>
<proteinExistence type="predicted"/>
<evidence type="ECO:0000259" key="3">
    <source>
        <dbReference type="Pfam" id="PF07007"/>
    </source>
</evidence>
<evidence type="ECO:0000256" key="1">
    <source>
        <dbReference type="SAM" id="MobiDB-lite"/>
    </source>
</evidence>
<dbReference type="InterPro" id="IPR009739">
    <property type="entry name" value="LprI-like_N"/>
</dbReference>
<organism evidence="4 5">
    <name type="scientific">Clostridium weizhouense</name>
    <dbReference type="NCBI Taxonomy" id="2859781"/>
    <lineage>
        <taxon>Bacteria</taxon>
        <taxon>Bacillati</taxon>
        <taxon>Bacillota</taxon>
        <taxon>Clostridia</taxon>
        <taxon>Eubacteriales</taxon>
        <taxon>Clostridiaceae</taxon>
        <taxon>Clostridium</taxon>
    </lineage>
</organism>
<feature type="compositionally biased region" description="Polar residues" evidence="1">
    <location>
        <begin position="86"/>
        <end position="96"/>
    </location>
</feature>
<feature type="compositionally biased region" description="Polar residues" evidence="1">
    <location>
        <begin position="45"/>
        <end position="73"/>
    </location>
</feature>
<keyword evidence="2" id="KW-0732">Signal</keyword>
<comment type="caution">
    <text evidence="4">The sequence shown here is derived from an EMBL/GenBank/DDBJ whole genome shotgun (WGS) entry which is preliminary data.</text>
</comment>
<evidence type="ECO:0000313" key="4">
    <source>
        <dbReference type="EMBL" id="MBW6410004.1"/>
    </source>
</evidence>
<dbReference type="PANTHER" id="PTHR39176:SF1">
    <property type="entry name" value="PERIPLASMIC PROTEIN"/>
    <property type="match status" value="1"/>
</dbReference>
<feature type="domain" description="Lysozyme inhibitor LprI-like N-terminal" evidence="3">
    <location>
        <begin position="116"/>
        <end position="204"/>
    </location>
</feature>
<evidence type="ECO:0000313" key="5">
    <source>
        <dbReference type="Proteomes" id="UP001519921"/>
    </source>
</evidence>
<dbReference type="Proteomes" id="UP001519921">
    <property type="component" value="Unassembled WGS sequence"/>
</dbReference>
<dbReference type="Pfam" id="PF07007">
    <property type="entry name" value="LprI"/>
    <property type="match status" value="1"/>
</dbReference>
<accession>A0ABS7AMV9</accession>
<feature type="signal peptide" evidence="2">
    <location>
        <begin position="1"/>
        <end position="21"/>
    </location>
</feature>
<sequence length="210" mass="23837">MKQKVILCLVLIGLTVFNLIGCTNSNKDIPPKNEQQENISNENSKTNQNDITETNNDSDTKSNVKTTENSKSTNNKDKTVKENNEPPKTQESTKQIYKNKLDIIELGMKDLDEKDATGITANMLSAAGERHKRWDDALNEIYGVLKEQLSSDDMKKLENEEIKWISCRDNTAQNDSSPYEGGSIYSYIYTSSLAETTKERCYELIAKYMK</sequence>
<evidence type="ECO:0000256" key="2">
    <source>
        <dbReference type="SAM" id="SignalP"/>
    </source>
</evidence>